<dbReference type="EMBL" id="LAZR01006680">
    <property type="protein sequence ID" value="KKM90376.1"/>
    <property type="molecule type" value="Genomic_DNA"/>
</dbReference>
<gene>
    <name evidence="1" type="ORF">LCGC14_1239420</name>
</gene>
<evidence type="ECO:0000313" key="1">
    <source>
        <dbReference type="EMBL" id="KKM90376.1"/>
    </source>
</evidence>
<dbReference type="AlphaFoldDB" id="A0A0F9LTH9"/>
<accession>A0A0F9LTH9</accession>
<protein>
    <submittedName>
        <fullName evidence="1">Uncharacterized protein</fullName>
    </submittedName>
</protein>
<sequence>EAERGVKLGGVLIEGLVKGRKSVQYPRESGNWYHSNVLTWAWRKIGSPPLEEEQWAASYEWEEDGRKRRLGKGWQRVPAWRDYLGGIKAWVEWVLVNNPAAAEGCFVTIPPILRDEHEIEEWRAAVIEQERDIRTKRDMINSNPKLLPISVLQDRLLPTLFPKHTANGNCVRPSECPYLDLCWGVGGDDPLGTGRYQRRVPNHPQESVNP</sequence>
<comment type="caution">
    <text evidence="1">The sequence shown here is derived from an EMBL/GenBank/DDBJ whole genome shotgun (WGS) entry which is preliminary data.</text>
</comment>
<proteinExistence type="predicted"/>
<reference evidence="1" key="1">
    <citation type="journal article" date="2015" name="Nature">
        <title>Complex archaea that bridge the gap between prokaryotes and eukaryotes.</title>
        <authorList>
            <person name="Spang A."/>
            <person name="Saw J.H."/>
            <person name="Jorgensen S.L."/>
            <person name="Zaremba-Niedzwiedzka K."/>
            <person name="Martijn J."/>
            <person name="Lind A.E."/>
            <person name="van Eijk R."/>
            <person name="Schleper C."/>
            <person name="Guy L."/>
            <person name="Ettema T.J."/>
        </authorList>
    </citation>
    <scope>NUCLEOTIDE SEQUENCE</scope>
</reference>
<name>A0A0F9LTH9_9ZZZZ</name>
<organism evidence="1">
    <name type="scientific">marine sediment metagenome</name>
    <dbReference type="NCBI Taxonomy" id="412755"/>
    <lineage>
        <taxon>unclassified sequences</taxon>
        <taxon>metagenomes</taxon>
        <taxon>ecological metagenomes</taxon>
    </lineage>
</organism>
<feature type="non-terminal residue" evidence="1">
    <location>
        <position position="1"/>
    </location>
</feature>